<dbReference type="Pfam" id="PF08241">
    <property type="entry name" value="Methyltransf_11"/>
    <property type="match status" value="1"/>
</dbReference>
<dbReference type="PANTHER" id="PTHR43464">
    <property type="entry name" value="METHYLTRANSFERASE"/>
    <property type="match status" value="1"/>
</dbReference>
<dbReference type="EMBL" id="BAABLX010000028">
    <property type="protein sequence ID" value="GAA4949021.1"/>
    <property type="molecule type" value="Genomic_DNA"/>
</dbReference>
<proteinExistence type="predicted"/>
<accession>A0AAV3U5P4</accession>
<sequence>MHTVDYQRLTLPEDCKLLDLGCGEGRHCLGVPLREAATVVGVDLNLSDVRTAVAKVPEHNGFCQQAGLPLTPTPHFSVADGTQLPFADGCFDVVVCSEVLEHIEPYPEVLEEIMRVLKPGGQLVVSVPRQWPERLCWSFSEQYHNQPGGHIRIFNAHKLGKEIQNLGASFTGQHWAHALHSPYWWLKCLLWEEPQHPIVQAYHRFLVWDLTQSPWLTRGLETLLNPIMGKSVVLYFER</sequence>
<dbReference type="Gene3D" id="3.40.50.150">
    <property type="entry name" value="Vaccinia Virus protein VP39"/>
    <property type="match status" value="1"/>
</dbReference>
<dbReference type="InterPro" id="IPR013216">
    <property type="entry name" value="Methyltransf_11"/>
</dbReference>
<dbReference type="InterPro" id="IPR029063">
    <property type="entry name" value="SAM-dependent_MTases_sf"/>
</dbReference>
<dbReference type="RefSeq" id="WP_345424393.1">
    <property type="nucleotide sequence ID" value="NZ_AP031496.1"/>
</dbReference>
<reference evidence="3" key="1">
    <citation type="journal article" date="2019" name="Int. J. Syst. Evol. Microbiol.">
        <title>The Global Catalogue of Microorganisms (GCM) 10K type strain sequencing project: providing services to taxonomists for standard genome sequencing and annotation.</title>
        <authorList>
            <consortium name="The Broad Institute Genomics Platform"/>
            <consortium name="The Broad Institute Genome Sequencing Center for Infectious Disease"/>
            <person name="Wu L."/>
            <person name="Ma J."/>
        </authorList>
    </citation>
    <scope>NUCLEOTIDE SEQUENCE [LARGE SCALE GENOMIC DNA]</scope>
    <source>
        <strain evidence="3">JCM 19134</strain>
    </source>
</reference>
<evidence type="ECO:0000313" key="3">
    <source>
        <dbReference type="Proteomes" id="UP001409585"/>
    </source>
</evidence>
<keyword evidence="2" id="KW-0489">Methyltransferase</keyword>
<name>A0AAV3U5P4_9ALTE</name>
<comment type="caution">
    <text evidence="2">The sequence shown here is derived from an EMBL/GenBank/DDBJ whole genome shotgun (WGS) entry which is preliminary data.</text>
</comment>
<evidence type="ECO:0000313" key="2">
    <source>
        <dbReference type="EMBL" id="GAA4949021.1"/>
    </source>
</evidence>
<dbReference type="SUPFAM" id="SSF53335">
    <property type="entry name" value="S-adenosyl-L-methionine-dependent methyltransferases"/>
    <property type="match status" value="1"/>
</dbReference>
<protein>
    <submittedName>
        <fullName evidence="2">Class I SAM-dependent methyltransferase</fullName>
    </submittedName>
</protein>
<organism evidence="2 3">
    <name type="scientific">Halioxenophilus aromaticivorans</name>
    <dbReference type="NCBI Taxonomy" id="1306992"/>
    <lineage>
        <taxon>Bacteria</taxon>
        <taxon>Pseudomonadati</taxon>
        <taxon>Pseudomonadota</taxon>
        <taxon>Gammaproteobacteria</taxon>
        <taxon>Alteromonadales</taxon>
        <taxon>Alteromonadaceae</taxon>
        <taxon>Halioxenophilus</taxon>
    </lineage>
</organism>
<dbReference type="GO" id="GO:0008757">
    <property type="term" value="F:S-adenosylmethionine-dependent methyltransferase activity"/>
    <property type="evidence" value="ECO:0007669"/>
    <property type="project" value="InterPro"/>
</dbReference>
<gene>
    <name evidence="2" type="ORF">GCM10025791_31480</name>
</gene>
<keyword evidence="3" id="KW-1185">Reference proteome</keyword>
<feature type="domain" description="Methyltransferase type 11" evidence="1">
    <location>
        <begin position="18"/>
        <end position="125"/>
    </location>
</feature>
<evidence type="ECO:0000259" key="1">
    <source>
        <dbReference type="Pfam" id="PF08241"/>
    </source>
</evidence>
<dbReference type="Proteomes" id="UP001409585">
    <property type="component" value="Unassembled WGS sequence"/>
</dbReference>
<dbReference type="CDD" id="cd02440">
    <property type="entry name" value="AdoMet_MTases"/>
    <property type="match status" value="1"/>
</dbReference>
<dbReference type="PANTHER" id="PTHR43464:SF83">
    <property type="entry name" value="MALONYL-[ACYL-CARRIER PROTEIN] O-METHYLTRANSFERASE"/>
    <property type="match status" value="1"/>
</dbReference>
<keyword evidence="2" id="KW-0808">Transferase</keyword>
<dbReference type="AlphaFoldDB" id="A0AAV3U5P4"/>
<dbReference type="GO" id="GO:0032259">
    <property type="term" value="P:methylation"/>
    <property type="evidence" value="ECO:0007669"/>
    <property type="project" value="UniProtKB-KW"/>
</dbReference>